<protein>
    <recommendedName>
        <fullName evidence="4">Fungal calcium binding protein domain-containing protein</fullName>
    </recommendedName>
</protein>
<reference evidence="2" key="2">
    <citation type="submission" date="2023-05" db="EMBL/GenBank/DDBJ databases">
        <authorList>
            <consortium name="Lawrence Berkeley National Laboratory"/>
            <person name="Steindorff A."/>
            <person name="Hensen N."/>
            <person name="Bonometti L."/>
            <person name="Westerberg I."/>
            <person name="Brannstrom I.O."/>
            <person name="Guillou S."/>
            <person name="Cros-Aarteil S."/>
            <person name="Calhoun S."/>
            <person name="Haridas S."/>
            <person name="Kuo A."/>
            <person name="Mondo S."/>
            <person name="Pangilinan J."/>
            <person name="Riley R."/>
            <person name="Labutti K."/>
            <person name="Andreopoulos B."/>
            <person name="Lipzen A."/>
            <person name="Chen C."/>
            <person name="Yanf M."/>
            <person name="Daum C."/>
            <person name="Ng V."/>
            <person name="Clum A."/>
            <person name="Ohm R."/>
            <person name="Martin F."/>
            <person name="Silar P."/>
            <person name="Natvig D."/>
            <person name="Lalanne C."/>
            <person name="Gautier V."/>
            <person name="Ament-Velasquez S.L."/>
            <person name="Kruys A."/>
            <person name="Hutchinson M.I."/>
            <person name="Powell A.J."/>
            <person name="Barry K."/>
            <person name="Miller A.N."/>
            <person name="Grigoriev I.V."/>
            <person name="Debuchy R."/>
            <person name="Gladieux P."/>
            <person name="Thoren M.H."/>
            <person name="Johannesson H."/>
        </authorList>
    </citation>
    <scope>NUCLEOTIDE SEQUENCE</scope>
    <source>
        <strain evidence="2">CBS 103.79</strain>
    </source>
</reference>
<evidence type="ECO:0000313" key="3">
    <source>
        <dbReference type="Proteomes" id="UP001303889"/>
    </source>
</evidence>
<keyword evidence="3" id="KW-1185">Reference proteome</keyword>
<evidence type="ECO:0000313" key="2">
    <source>
        <dbReference type="EMBL" id="KAK3898141.1"/>
    </source>
</evidence>
<accession>A0AAN6MC32</accession>
<gene>
    <name evidence="2" type="ORF">C8A05DRAFT_47457</name>
</gene>
<organism evidence="2 3">
    <name type="scientific">Staphylotrichum tortipilum</name>
    <dbReference type="NCBI Taxonomy" id="2831512"/>
    <lineage>
        <taxon>Eukaryota</taxon>
        <taxon>Fungi</taxon>
        <taxon>Dikarya</taxon>
        <taxon>Ascomycota</taxon>
        <taxon>Pezizomycotina</taxon>
        <taxon>Sordariomycetes</taxon>
        <taxon>Sordariomycetidae</taxon>
        <taxon>Sordariales</taxon>
        <taxon>Chaetomiaceae</taxon>
        <taxon>Staphylotrichum</taxon>
    </lineage>
</organism>
<dbReference type="AlphaFoldDB" id="A0AAN6MC32"/>
<comment type="caution">
    <text evidence="2">The sequence shown here is derived from an EMBL/GenBank/DDBJ whole genome shotgun (WGS) entry which is preliminary data.</text>
</comment>
<dbReference type="Proteomes" id="UP001303889">
    <property type="component" value="Unassembled WGS sequence"/>
</dbReference>
<keyword evidence="1" id="KW-0732">Signal</keyword>
<feature type="signal peptide" evidence="1">
    <location>
        <begin position="1"/>
        <end position="17"/>
    </location>
</feature>
<evidence type="ECO:0000256" key="1">
    <source>
        <dbReference type="SAM" id="SignalP"/>
    </source>
</evidence>
<feature type="chain" id="PRO_5042835163" description="Fungal calcium binding protein domain-containing protein" evidence="1">
    <location>
        <begin position="18"/>
        <end position="109"/>
    </location>
</feature>
<sequence>MQFTALTALAILAPVLALPSGEVPEVRALVPDMTPRAAFNQAEVFAFAIPAGCSILSCINVIGEAVCIADAIEEEDWKNIFKCAKKKEICGCAGCFSALGGFLEKYGLC</sequence>
<proteinExistence type="predicted"/>
<dbReference type="EMBL" id="MU855993">
    <property type="protein sequence ID" value="KAK3898141.1"/>
    <property type="molecule type" value="Genomic_DNA"/>
</dbReference>
<reference evidence="2" key="1">
    <citation type="journal article" date="2023" name="Mol. Phylogenet. Evol.">
        <title>Genome-scale phylogeny and comparative genomics of the fungal order Sordariales.</title>
        <authorList>
            <person name="Hensen N."/>
            <person name="Bonometti L."/>
            <person name="Westerberg I."/>
            <person name="Brannstrom I.O."/>
            <person name="Guillou S."/>
            <person name="Cros-Aarteil S."/>
            <person name="Calhoun S."/>
            <person name="Haridas S."/>
            <person name="Kuo A."/>
            <person name="Mondo S."/>
            <person name="Pangilinan J."/>
            <person name="Riley R."/>
            <person name="LaButti K."/>
            <person name="Andreopoulos B."/>
            <person name="Lipzen A."/>
            <person name="Chen C."/>
            <person name="Yan M."/>
            <person name="Daum C."/>
            <person name="Ng V."/>
            <person name="Clum A."/>
            <person name="Steindorff A."/>
            <person name="Ohm R.A."/>
            <person name="Martin F."/>
            <person name="Silar P."/>
            <person name="Natvig D.O."/>
            <person name="Lalanne C."/>
            <person name="Gautier V."/>
            <person name="Ament-Velasquez S.L."/>
            <person name="Kruys A."/>
            <person name="Hutchinson M.I."/>
            <person name="Powell A.J."/>
            <person name="Barry K."/>
            <person name="Miller A.N."/>
            <person name="Grigoriev I.V."/>
            <person name="Debuchy R."/>
            <person name="Gladieux P."/>
            <person name="Hiltunen Thoren M."/>
            <person name="Johannesson H."/>
        </authorList>
    </citation>
    <scope>NUCLEOTIDE SEQUENCE</scope>
    <source>
        <strain evidence="2">CBS 103.79</strain>
    </source>
</reference>
<name>A0AAN6MC32_9PEZI</name>
<evidence type="ECO:0008006" key="4">
    <source>
        <dbReference type="Google" id="ProtNLM"/>
    </source>
</evidence>